<dbReference type="EMBL" id="LPNL01000002">
    <property type="protein sequence ID" value="OEJ91357.1"/>
    <property type="molecule type" value="Genomic_DNA"/>
</dbReference>
<evidence type="ECO:0000256" key="2">
    <source>
        <dbReference type="SAM" id="Phobius"/>
    </source>
</evidence>
<organism evidence="3 4">
    <name type="scientific">Hanseniaspora opuntiae</name>
    <dbReference type="NCBI Taxonomy" id="211096"/>
    <lineage>
        <taxon>Eukaryota</taxon>
        <taxon>Fungi</taxon>
        <taxon>Dikarya</taxon>
        <taxon>Ascomycota</taxon>
        <taxon>Saccharomycotina</taxon>
        <taxon>Saccharomycetes</taxon>
        <taxon>Saccharomycodales</taxon>
        <taxon>Saccharomycodaceae</taxon>
        <taxon>Hanseniaspora</taxon>
    </lineage>
</organism>
<sequence>MPLLKNIVYRKTKEKCTGSKQKCEKPVNTFHNLSVVLAVVIPTVCVFLIVLAIIFYLWRRHRKEEKLEAEFDNNVEEDMNEVYLKEEQEEIKPVPANENSDYKSKGRLAIMRKRMKDLENNNASVDDLSFFNPPKMKRLNSITSFSSTNSKKSILASNDGLNIPMIPSSPSRVSLSTPTKDENILLNSSRLEDVSEHDMRDYMKHYDKMMGMSNMENMTGSFPGGRVPSQILQRNKFFAKNPYNRGNNTGTLVKRLITPKEPVKDKISIKENSIDENPFLSENEKKLSRESLVKKETSQSLNGTESETKAAIEDEESVKEESHSDTEQFNDVNTSVTETVDDNVIVDKLFNNDINKRIYSNIKANDSGLLHEMEQYDHQKVSEALKDINETEDKDDIILSLKQEENIQRMKSIYQIYMEKHDEDDIDETTEKDDELGELSFTNPNLSKQQKSFKHTSSIYSESFAHKGYEVPSQDHAIPSYEISQYQEQSTDLNIQDIPNPELYTDYYELDPQSEQYYYYDAPTKIHYYFEPISQQYYYYDERQEQYYCNINSEVYFYDSINHIPYYYDYNEEAYIYLGQPDMDNTQFQQNTLPPNNFRNLQLEQHIVETEEDHPEIEENIEYLRNPSSMNNLTSSSMTNFMTPNKRKVTPQRQVKQQLSQNFAFDNYENIHLNNNHGSKAAYNIARESVVMNDPLQFSGTKTKFKPAGSIRNLNSYIQGHSYT</sequence>
<keyword evidence="2" id="KW-0812">Transmembrane</keyword>
<accession>A0A1E5RWN3</accession>
<comment type="caution">
    <text evidence="3">The sequence shown here is derived from an EMBL/GenBank/DDBJ whole genome shotgun (WGS) entry which is preliminary data.</text>
</comment>
<dbReference type="InterPro" id="IPR014805">
    <property type="entry name" value="SKG6/TOS2-like"/>
</dbReference>
<keyword evidence="4" id="KW-1185">Reference proteome</keyword>
<reference evidence="4" key="1">
    <citation type="journal article" date="2016" name="Genome Announc.">
        <title>Genome sequences of three species of Hanseniaspora isolated from spontaneous wine fermentations.</title>
        <authorList>
            <person name="Sternes P.R."/>
            <person name="Lee D."/>
            <person name="Kutyna D.R."/>
            <person name="Borneman A.R."/>
        </authorList>
    </citation>
    <scope>NUCLEOTIDE SEQUENCE [LARGE SCALE GENOMIC DNA]</scope>
    <source>
        <strain evidence="4">AWRI3578</strain>
    </source>
</reference>
<evidence type="ECO:0008006" key="5">
    <source>
        <dbReference type="Google" id="ProtNLM"/>
    </source>
</evidence>
<protein>
    <recommendedName>
        <fullName evidence="5">Protein SKG6</fullName>
    </recommendedName>
</protein>
<dbReference type="AlphaFoldDB" id="A0A1E5RWN3"/>
<feature type="region of interest" description="Disordered" evidence="1">
    <location>
        <begin position="290"/>
        <end position="332"/>
    </location>
</feature>
<keyword evidence="2" id="KW-1133">Transmembrane helix</keyword>
<dbReference type="Proteomes" id="UP000095605">
    <property type="component" value="Unassembled WGS sequence"/>
</dbReference>
<dbReference type="OrthoDB" id="3972152at2759"/>
<evidence type="ECO:0000256" key="1">
    <source>
        <dbReference type="SAM" id="MobiDB-lite"/>
    </source>
</evidence>
<evidence type="ECO:0000313" key="4">
    <source>
        <dbReference type="Proteomes" id="UP000095605"/>
    </source>
</evidence>
<feature type="transmembrane region" description="Helical" evidence="2">
    <location>
        <begin position="35"/>
        <end position="58"/>
    </location>
</feature>
<proteinExistence type="predicted"/>
<name>A0A1E5RWN3_9ASCO</name>
<keyword evidence="2" id="KW-0472">Membrane</keyword>
<dbReference type="Pfam" id="PF08693">
    <property type="entry name" value="SKG6"/>
    <property type="match status" value="2"/>
</dbReference>
<gene>
    <name evidence="3" type="ORF">AWRI3578_g533</name>
</gene>
<evidence type="ECO:0000313" key="3">
    <source>
        <dbReference type="EMBL" id="OEJ91357.1"/>
    </source>
</evidence>